<dbReference type="InterPro" id="IPR001750">
    <property type="entry name" value="ND/Mrp_TM"/>
</dbReference>
<dbReference type="EC" id="7.1.1.-" evidence="5"/>
<protein>
    <recommendedName>
        <fullName evidence="5">NADH-quinone oxidoreductase subunit N</fullName>
        <ecNumber evidence="5">7.1.1.-</ecNumber>
    </recommendedName>
    <alternativeName>
        <fullName evidence="5">NADH dehydrogenase I subunit N</fullName>
    </alternativeName>
    <alternativeName>
        <fullName evidence="5">NDH-1 subunit N</fullName>
    </alternativeName>
</protein>
<evidence type="ECO:0000259" key="7">
    <source>
        <dbReference type="Pfam" id="PF00361"/>
    </source>
</evidence>
<feature type="transmembrane region" description="Helical" evidence="5">
    <location>
        <begin position="338"/>
        <end position="355"/>
    </location>
</feature>
<dbReference type="NCBIfam" id="TIGR01770">
    <property type="entry name" value="NDH_I_N"/>
    <property type="match status" value="1"/>
</dbReference>
<dbReference type="GO" id="GO:0048038">
    <property type="term" value="F:quinone binding"/>
    <property type="evidence" value="ECO:0007669"/>
    <property type="project" value="UniProtKB-KW"/>
</dbReference>
<evidence type="ECO:0000256" key="5">
    <source>
        <dbReference type="HAMAP-Rule" id="MF_00445"/>
    </source>
</evidence>
<keyword evidence="5" id="KW-1003">Cell membrane</keyword>
<feature type="transmembrane region" description="Helical" evidence="5">
    <location>
        <begin position="233"/>
        <end position="257"/>
    </location>
</feature>
<feature type="transmembrane region" description="Helical" evidence="5">
    <location>
        <begin position="86"/>
        <end position="105"/>
    </location>
</feature>
<dbReference type="GO" id="GO:0012505">
    <property type="term" value="C:endomembrane system"/>
    <property type="evidence" value="ECO:0007669"/>
    <property type="project" value="UniProtKB-SubCell"/>
</dbReference>
<evidence type="ECO:0000256" key="1">
    <source>
        <dbReference type="ARBA" id="ARBA00004127"/>
    </source>
</evidence>
<keyword evidence="9" id="KW-1185">Reference proteome</keyword>
<organism evidence="8 9">
    <name type="scientific">Boudabousia tangfeifanii</name>
    <dbReference type="NCBI Taxonomy" id="1912795"/>
    <lineage>
        <taxon>Bacteria</taxon>
        <taxon>Bacillati</taxon>
        <taxon>Actinomycetota</taxon>
        <taxon>Actinomycetes</taxon>
        <taxon>Actinomycetales</taxon>
        <taxon>Actinomycetaceae</taxon>
        <taxon>Boudabousia</taxon>
    </lineage>
</organism>
<evidence type="ECO:0000256" key="3">
    <source>
        <dbReference type="ARBA" id="ARBA00022989"/>
    </source>
</evidence>
<dbReference type="RefSeq" id="WP_071163660.1">
    <property type="nucleotide sequence ID" value="NZ_CP017812.1"/>
</dbReference>
<keyword evidence="4 5" id="KW-0472">Membrane</keyword>
<feature type="transmembrane region" description="Helical" evidence="5">
    <location>
        <begin position="162"/>
        <end position="180"/>
    </location>
</feature>
<keyword evidence="3 5" id="KW-1133">Transmembrane helix</keyword>
<sequence length="522" mass="54785">MNQQAEIAINWVGLAPIIIVLGTGALQVLFEAFIPRGLRRTVQLITSLVAIILAFAAAVVVANAGIVAKPVLLAGTDVVGDLPGLVAQFILLIIGALAVLVAADLTSAGDGAFASQPADRPGSSEEALSDRNHYQRTEYFPLMLFSLGGMMVFVQASSLLTMFVALEVMSLPLYILSASARRQRLISQEAGIKYFLLGAFASGFFLFGSAFLYGATGTMSLATLPSPELQPFIAQHGLNAVGLWMVGVIMVMVGLLFKVAAVPFHAWTPDVYQGAPSPITGFMAAGVKVAAFLALMRLVGAGLPGTFPYIRIFVWVIAALTIVVGTVMGLRQTNIKRLLAYSSVAHAGFLLLALMDLNGELTHAWPAVLFYLLTYGVATVGAFGVISLVRKKDASGAALGEAGDLANWAGLAKTNPLLALAMTVFLLSFAGIPLTAGFIGKFWLFMGAFAQGGAVLVVIAVLASAATAVFYFRVIRQMYLAEPAEDTIVVSSEGFAGAAIVLATLMTVLLGLAPTLFFNLLA</sequence>
<feature type="transmembrane region" description="Helical" evidence="5">
    <location>
        <begin position="278"/>
        <end position="300"/>
    </location>
</feature>
<feature type="domain" description="NADH:quinone oxidoreductase/Mrp antiporter transmembrane" evidence="7">
    <location>
        <begin position="156"/>
        <end position="465"/>
    </location>
</feature>
<dbReference type="GO" id="GO:0042773">
    <property type="term" value="P:ATP synthesis coupled electron transport"/>
    <property type="evidence" value="ECO:0007669"/>
    <property type="project" value="InterPro"/>
</dbReference>
<keyword evidence="5" id="KW-0874">Quinone</keyword>
<dbReference type="EMBL" id="CP017812">
    <property type="protein sequence ID" value="AOZ72194.1"/>
    <property type="molecule type" value="Genomic_DNA"/>
</dbReference>
<feature type="transmembrane region" description="Helical" evidence="5">
    <location>
        <begin position="192"/>
        <end position="213"/>
    </location>
</feature>
<dbReference type="STRING" id="1912795.BK816_01860"/>
<proteinExistence type="inferred from homology"/>
<feature type="transmembrane region" description="Helical" evidence="5">
    <location>
        <begin position="12"/>
        <end position="30"/>
    </location>
</feature>
<dbReference type="InterPro" id="IPR010096">
    <property type="entry name" value="NADH-Q_OxRdtase_suN/2"/>
</dbReference>
<dbReference type="HAMAP" id="MF_00445">
    <property type="entry name" value="NDH1_NuoN_1"/>
    <property type="match status" value="1"/>
</dbReference>
<feature type="transmembrane region" description="Helical" evidence="5">
    <location>
        <begin position="417"/>
        <end position="440"/>
    </location>
</feature>
<name>A0A1D9MIS0_9ACTO</name>
<accession>A0A1D9MIS0</accession>
<feature type="transmembrane region" description="Helical" evidence="5">
    <location>
        <begin position="42"/>
        <end position="66"/>
    </location>
</feature>
<evidence type="ECO:0000313" key="8">
    <source>
        <dbReference type="EMBL" id="AOZ72194.1"/>
    </source>
</evidence>
<evidence type="ECO:0000256" key="4">
    <source>
        <dbReference type="ARBA" id="ARBA00023136"/>
    </source>
</evidence>
<dbReference type="AlphaFoldDB" id="A0A1D9MIS0"/>
<dbReference type="Pfam" id="PF00361">
    <property type="entry name" value="Proton_antipo_M"/>
    <property type="match status" value="1"/>
</dbReference>
<feature type="transmembrane region" description="Helical" evidence="5">
    <location>
        <begin position="452"/>
        <end position="474"/>
    </location>
</feature>
<dbReference type="NCBIfam" id="NF004441">
    <property type="entry name" value="PRK05777.1-4"/>
    <property type="match status" value="1"/>
</dbReference>
<dbReference type="GO" id="GO:0005886">
    <property type="term" value="C:plasma membrane"/>
    <property type="evidence" value="ECO:0007669"/>
    <property type="project" value="UniProtKB-SubCell"/>
</dbReference>
<dbReference type="PANTHER" id="PTHR22773">
    <property type="entry name" value="NADH DEHYDROGENASE"/>
    <property type="match status" value="1"/>
</dbReference>
<keyword evidence="5" id="KW-1278">Translocase</keyword>
<feature type="transmembrane region" description="Helical" evidence="5">
    <location>
        <begin position="367"/>
        <end position="389"/>
    </location>
</feature>
<comment type="subunit">
    <text evidence="5">NDH-1 is composed of 14 different subunits. Subunits NuoA, H, J, K, L, M, N constitute the membrane sector of the complex.</text>
</comment>
<feature type="transmembrane region" description="Helical" evidence="5">
    <location>
        <begin position="495"/>
        <end position="518"/>
    </location>
</feature>
<dbReference type="OrthoDB" id="9811718at2"/>
<dbReference type="GO" id="GO:0050136">
    <property type="term" value="F:NADH dehydrogenase (quinone) (non-electrogenic) activity"/>
    <property type="evidence" value="ECO:0007669"/>
    <property type="project" value="UniProtKB-UniRule"/>
</dbReference>
<evidence type="ECO:0000256" key="6">
    <source>
        <dbReference type="RuleBase" id="RU000320"/>
    </source>
</evidence>
<comment type="similarity">
    <text evidence="5">Belongs to the complex I subunit 2 family.</text>
</comment>
<comment type="subcellular location">
    <subcellularLocation>
        <location evidence="5">Cell membrane</location>
        <topology evidence="5">Multi-pass membrane protein</topology>
    </subcellularLocation>
    <subcellularLocation>
        <location evidence="1">Endomembrane system</location>
        <topology evidence="1">Multi-pass membrane protein</topology>
    </subcellularLocation>
    <subcellularLocation>
        <location evidence="6">Membrane</location>
        <topology evidence="6">Multi-pass membrane protein</topology>
    </subcellularLocation>
</comment>
<keyword evidence="5" id="KW-0520">NAD</keyword>
<reference evidence="8 9" key="1">
    <citation type="submission" date="2016-10" db="EMBL/GenBank/DDBJ databases">
        <title>Actinomyces aegypiusis sp. nov., isolated from the Aegypius monachus in Qinghai Tibet Plateau China.</title>
        <authorList>
            <person name="Wang Y."/>
        </authorList>
    </citation>
    <scope>NUCLEOTIDE SEQUENCE [LARGE SCALE GENOMIC DNA]</scope>
    <source>
        <strain evidence="8 9">VUL4_3</strain>
    </source>
</reference>
<evidence type="ECO:0000256" key="2">
    <source>
        <dbReference type="ARBA" id="ARBA00022692"/>
    </source>
</evidence>
<dbReference type="KEGG" id="avu:BK816_01860"/>
<comment type="catalytic activity">
    <reaction evidence="5">
        <text>a quinone + NADH + 5 H(+)(in) = a quinol + NAD(+) + 4 H(+)(out)</text>
        <dbReference type="Rhea" id="RHEA:57888"/>
        <dbReference type="ChEBI" id="CHEBI:15378"/>
        <dbReference type="ChEBI" id="CHEBI:24646"/>
        <dbReference type="ChEBI" id="CHEBI:57540"/>
        <dbReference type="ChEBI" id="CHEBI:57945"/>
        <dbReference type="ChEBI" id="CHEBI:132124"/>
    </reaction>
</comment>
<feature type="transmembrane region" description="Helical" evidence="5">
    <location>
        <begin position="312"/>
        <end position="331"/>
    </location>
</feature>
<dbReference type="GO" id="GO:0008137">
    <property type="term" value="F:NADH dehydrogenase (ubiquinone) activity"/>
    <property type="evidence" value="ECO:0007669"/>
    <property type="project" value="InterPro"/>
</dbReference>
<evidence type="ECO:0000313" key="9">
    <source>
        <dbReference type="Proteomes" id="UP000176288"/>
    </source>
</evidence>
<gene>
    <name evidence="5" type="primary">nuoN</name>
    <name evidence="8" type="ORF">BK816_01860</name>
</gene>
<dbReference type="Proteomes" id="UP000176288">
    <property type="component" value="Chromosome"/>
</dbReference>
<keyword evidence="2 5" id="KW-0812">Transmembrane</keyword>
<keyword evidence="5" id="KW-0813">Transport</keyword>
<comment type="function">
    <text evidence="5">NDH-1 shuttles electrons from NADH, via FMN and iron-sulfur (Fe-S) centers, to quinones in the respiratory chain. The immediate electron acceptor for the enzyme in this species is believed to be a menaquinone. Couples the redox reaction to proton translocation (for every two electrons transferred, four hydrogen ions are translocated across the cytoplasmic membrane), and thus conserves the redox energy in a proton gradient.</text>
</comment>